<accession>A0AAV9B8A6</accession>
<keyword evidence="2" id="KW-1185">Reference proteome</keyword>
<comment type="caution">
    <text evidence="1">The sequence shown here is derived from an EMBL/GenBank/DDBJ whole genome shotgun (WGS) entry which is preliminary data.</text>
</comment>
<evidence type="ECO:0000313" key="2">
    <source>
        <dbReference type="Proteomes" id="UP001179952"/>
    </source>
</evidence>
<organism evidence="1 2">
    <name type="scientific">Acorus gramineus</name>
    <name type="common">Dwarf sweet flag</name>
    <dbReference type="NCBI Taxonomy" id="55184"/>
    <lineage>
        <taxon>Eukaryota</taxon>
        <taxon>Viridiplantae</taxon>
        <taxon>Streptophyta</taxon>
        <taxon>Embryophyta</taxon>
        <taxon>Tracheophyta</taxon>
        <taxon>Spermatophyta</taxon>
        <taxon>Magnoliopsida</taxon>
        <taxon>Liliopsida</taxon>
        <taxon>Acoraceae</taxon>
        <taxon>Acorus</taxon>
    </lineage>
</organism>
<name>A0AAV9B8A6_ACOGR</name>
<evidence type="ECO:0000313" key="1">
    <source>
        <dbReference type="EMBL" id="KAK1272590.1"/>
    </source>
</evidence>
<gene>
    <name evidence="1" type="ORF">QJS04_geneDACA022417</name>
</gene>
<dbReference type="EMBL" id="JAUJYN010000004">
    <property type="protein sequence ID" value="KAK1272590.1"/>
    <property type="molecule type" value="Genomic_DNA"/>
</dbReference>
<dbReference type="AlphaFoldDB" id="A0AAV9B8A6"/>
<dbReference type="Proteomes" id="UP001179952">
    <property type="component" value="Unassembled WGS sequence"/>
</dbReference>
<protein>
    <submittedName>
        <fullName evidence="1">Uncharacterized protein</fullName>
    </submittedName>
</protein>
<sequence>MQSQTRKAEQQNPFSSITVQRQFNAEQDSVWLWCFGSTRVGLVFPGTLGK</sequence>
<reference evidence="1" key="1">
    <citation type="journal article" date="2023" name="Nat. Commun.">
        <title>Diploid and tetraploid genomes of Acorus and the evolution of monocots.</title>
        <authorList>
            <person name="Ma L."/>
            <person name="Liu K.W."/>
            <person name="Li Z."/>
            <person name="Hsiao Y.Y."/>
            <person name="Qi Y."/>
            <person name="Fu T."/>
            <person name="Tang G.D."/>
            <person name="Zhang D."/>
            <person name="Sun W.H."/>
            <person name="Liu D.K."/>
            <person name="Li Y."/>
            <person name="Chen G.Z."/>
            <person name="Liu X.D."/>
            <person name="Liao X.Y."/>
            <person name="Jiang Y.T."/>
            <person name="Yu X."/>
            <person name="Hao Y."/>
            <person name="Huang J."/>
            <person name="Zhao X.W."/>
            <person name="Ke S."/>
            <person name="Chen Y.Y."/>
            <person name="Wu W.L."/>
            <person name="Hsu J.L."/>
            <person name="Lin Y.F."/>
            <person name="Huang M.D."/>
            <person name="Li C.Y."/>
            <person name="Huang L."/>
            <person name="Wang Z.W."/>
            <person name="Zhao X."/>
            <person name="Zhong W.Y."/>
            <person name="Peng D.H."/>
            <person name="Ahmad S."/>
            <person name="Lan S."/>
            <person name="Zhang J.S."/>
            <person name="Tsai W.C."/>
            <person name="Van de Peer Y."/>
            <person name="Liu Z.J."/>
        </authorList>
    </citation>
    <scope>NUCLEOTIDE SEQUENCE</scope>
    <source>
        <strain evidence="1">SCP</strain>
    </source>
</reference>
<proteinExistence type="predicted"/>
<reference evidence="1" key="2">
    <citation type="submission" date="2023-06" db="EMBL/GenBank/DDBJ databases">
        <authorList>
            <person name="Ma L."/>
            <person name="Liu K.-W."/>
            <person name="Li Z."/>
            <person name="Hsiao Y.-Y."/>
            <person name="Qi Y."/>
            <person name="Fu T."/>
            <person name="Tang G."/>
            <person name="Zhang D."/>
            <person name="Sun W.-H."/>
            <person name="Liu D.-K."/>
            <person name="Li Y."/>
            <person name="Chen G.-Z."/>
            <person name="Liu X.-D."/>
            <person name="Liao X.-Y."/>
            <person name="Jiang Y.-T."/>
            <person name="Yu X."/>
            <person name="Hao Y."/>
            <person name="Huang J."/>
            <person name="Zhao X.-W."/>
            <person name="Ke S."/>
            <person name="Chen Y.-Y."/>
            <person name="Wu W.-L."/>
            <person name="Hsu J.-L."/>
            <person name="Lin Y.-F."/>
            <person name="Huang M.-D."/>
            <person name="Li C.-Y."/>
            <person name="Huang L."/>
            <person name="Wang Z.-W."/>
            <person name="Zhao X."/>
            <person name="Zhong W.-Y."/>
            <person name="Peng D.-H."/>
            <person name="Ahmad S."/>
            <person name="Lan S."/>
            <person name="Zhang J.-S."/>
            <person name="Tsai W.-C."/>
            <person name="Van De Peer Y."/>
            <person name="Liu Z.-J."/>
        </authorList>
    </citation>
    <scope>NUCLEOTIDE SEQUENCE</scope>
    <source>
        <strain evidence="1">SCP</strain>
        <tissue evidence="1">Leaves</tissue>
    </source>
</reference>